<evidence type="ECO:0000313" key="2">
    <source>
        <dbReference type="EMBL" id="CAD9084413.1"/>
    </source>
</evidence>
<proteinExistence type="predicted"/>
<name>A0A7S1PK14_9EUKA</name>
<keyword evidence="1" id="KW-0812">Transmembrane</keyword>
<protein>
    <submittedName>
        <fullName evidence="2">Uncharacterized protein</fullName>
    </submittedName>
</protein>
<keyword evidence="1" id="KW-1133">Transmembrane helix</keyword>
<organism evidence="2">
    <name type="scientific">Percolomonas cosmopolitus</name>
    <dbReference type="NCBI Taxonomy" id="63605"/>
    <lineage>
        <taxon>Eukaryota</taxon>
        <taxon>Discoba</taxon>
        <taxon>Heterolobosea</taxon>
        <taxon>Tetramitia</taxon>
        <taxon>Eutetramitia</taxon>
        <taxon>Percolomonadidae</taxon>
        <taxon>Percolomonas</taxon>
    </lineage>
</organism>
<dbReference type="EMBL" id="HBGD01009308">
    <property type="protein sequence ID" value="CAD9084413.1"/>
    <property type="molecule type" value="Transcribed_RNA"/>
</dbReference>
<sequence length="111" mass="12409">MSSTAKLAASKASGSIKGVLRALTTLPNGKSITHYMSPYSGYIYLLKHPNRYIKYLTIPYCAVVFGSPGYIGLSILNSNKEKSEKIENEKKQKIIRTMDIEKDLRHAEEQA</sequence>
<evidence type="ECO:0000256" key="1">
    <source>
        <dbReference type="SAM" id="Phobius"/>
    </source>
</evidence>
<gene>
    <name evidence="2" type="ORF">PCOS0759_LOCUS7667</name>
</gene>
<accession>A0A7S1PK14</accession>
<keyword evidence="1" id="KW-0472">Membrane</keyword>
<reference evidence="2" key="1">
    <citation type="submission" date="2021-01" db="EMBL/GenBank/DDBJ databases">
        <authorList>
            <person name="Corre E."/>
            <person name="Pelletier E."/>
            <person name="Niang G."/>
            <person name="Scheremetjew M."/>
            <person name="Finn R."/>
            <person name="Kale V."/>
            <person name="Holt S."/>
            <person name="Cochrane G."/>
            <person name="Meng A."/>
            <person name="Brown T."/>
            <person name="Cohen L."/>
        </authorList>
    </citation>
    <scope>NUCLEOTIDE SEQUENCE</scope>
    <source>
        <strain evidence="2">WS</strain>
    </source>
</reference>
<dbReference type="AlphaFoldDB" id="A0A7S1PK14"/>
<feature type="transmembrane region" description="Helical" evidence="1">
    <location>
        <begin position="52"/>
        <end position="76"/>
    </location>
</feature>